<gene>
    <name evidence="2" type="ORF">METZ01_LOCUS496451</name>
</gene>
<feature type="region of interest" description="Disordered" evidence="1">
    <location>
        <begin position="28"/>
        <end position="48"/>
    </location>
</feature>
<evidence type="ECO:0008006" key="3">
    <source>
        <dbReference type="Google" id="ProtNLM"/>
    </source>
</evidence>
<name>A0A383DGI6_9ZZZZ</name>
<organism evidence="2">
    <name type="scientific">marine metagenome</name>
    <dbReference type="NCBI Taxonomy" id="408172"/>
    <lineage>
        <taxon>unclassified sequences</taxon>
        <taxon>metagenomes</taxon>
        <taxon>ecological metagenomes</taxon>
    </lineage>
</organism>
<dbReference type="EMBL" id="UINC01217135">
    <property type="protein sequence ID" value="SVE43597.1"/>
    <property type="molecule type" value="Genomic_DNA"/>
</dbReference>
<dbReference type="PROSITE" id="PS51257">
    <property type="entry name" value="PROKAR_LIPOPROTEIN"/>
    <property type="match status" value="1"/>
</dbReference>
<sequence>MKEVIMKKLLFWMVLIVGIVALIGSCAKKDDSSSTSTDNTTTTSTATTSGCTVVSSCSATAPTSSNTITGIDNGTLVGTYDKFISGADTYTIDNSTGCVSDSTLLSRYSAITPTGTASFKMHVVITSTTTWAQQSVFYSDSACSTEIASVVFGSSDVSVGDNVTGLTAGSSPAKPTSATKVTYKESCMDL</sequence>
<evidence type="ECO:0000313" key="2">
    <source>
        <dbReference type="EMBL" id="SVE43597.1"/>
    </source>
</evidence>
<protein>
    <recommendedName>
        <fullName evidence="3">Lipoprotein</fullName>
    </recommendedName>
</protein>
<accession>A0A383DGI6</accession>
<feature type="non-terminal residue" evidence="2">
    <location>
        <position position="190"/>
    </location>
</feature>
<evidence type="ECO:0000256" key="1">
    <source>
        <dbReference type="SAM" id="MobiDB-lite"/>
    </source>
</evidence>
<proteinExistence type="predicted"/>
<feature type="compositionally biased region" description="Low complexity" evidence="1">
    <location>
        <begin position="33"/>
        <end position="48"/>
    </location>
</feature>
<reference evidence="2" key="1">
    <citation type="submission" date="2018-05" db="EMBL/GenBank/DDBJ databases">
        <authorList>
            <person name="Lanie J.A."/>
            <person name="Ng W.-L."/>
            <person name="Kazmierczak K.M."/>
            <person name="Andrzejewski T.M."/>
            <person name="Davidsen T.M."/>
            <person name="Wayne K.J."/>
            <person name="Tettelin H."/>
            <person name="Glass J.I."/>
            <person name="Rusch D."/>
            <person name="Podicherti R."/>
            <person name="Tsui H.-C.T."/>
            <person name="Winkler M.E."/>
        </authorList>
    </citation>
    <scope>NUCLEOTIDE SEQUENCE</scope>
</reference>
<dbReference type="AlphaFoldDB" id="A0A383DGI6"/>